<feature type="short sequence motif" description="Histidine triad motif" evidence="2 3">
    <location>
        <begin position="91"/>
        <end position="95"/>
    </location>
</feature>
<feature type="domain" description="HIT" evidence="4">
    <location>
        <begin position="4"/>
        <end position="107"/>
    </location>
</feature>
<evidence type="ECO:0000256" key="1">
    <source>
        <dbReference type="PIRSR" id="PIRSR601310-1"/>
    </source>
</evidence>
<dbReference type="PANTHER" id="PTHR46648">
    <property type="entry name" value="HIT FAMILY PROTEIN 1"/>
    <property type="match status" value="1"/>
</dbReference>
<evidence type="ECO:0000313" key="5">
    <source>
        <dbReference type="EMBL" id="HIX86995.1"/>
    </source>
</evidence>
<comment type="caution">
    <text evidence="5">The sequence shown here is derived from an EMBL/GenBank/DDBJ whole genome shotgun (WGS) entry which is preliminary data.</text>
</comment>
<dbReference type="Pfam" id="PF01230">
    <property type="entry name" value="HIT"/>
    <property type="match status" value="1"/>
</dbReference>
<evidence type="ECO:0000313" key="6">
    <source>
        <dbReference type="Proteomes" id="UP000823847"/>
    </source>
</evidence>
<gene>
    <name evidence="5" type="ORF">H9848_10390</name>
</gene>
<evidence type="ECO:0000259" key="4">
    <source>
        <dbReference type="PROSITE" id="PS51084"/>
    </source>
</evidence>
<dbReference type="PRINTS" id="PR00332">
    <property type="entry name" value="HISTRIAD"/>
</dbReference>
<dbReference type="EMBL" id="DXEN01000077">
    <property type="protein sequence ID" value="HIX86995.1"/>
    <property type="molecule type" value="Genomic_DNA"/>
</dbReference>
<dbReference type="GO" id="GO:0009117">
    <property type="term" value="P:nucleotide metabolic process"/>
    <property type="evidence" value="ECO:0007669"/>
    <property type="project" value="TreeGrafter"/>
</dbReference>
<proteinExistence type="predicted"/>
<dbReference type="PANTHER" id="PTHR46648:SF1">
    <property type="entry name" value="ADENOSINE 5'-MONOPHOSPHORAMIDASE HNT1"/>
    <property type="match status" value="1"/>
</dbReference>
<dbReference type="SUPFAM" id="SSF54197">
    <property type="entry name" value="HIT-like"/>
    <property type="match status" value="1"/>
</dbReference>
<reference evidence="5" key="2">
    <citation type="submission" date="2021-04" db="EMBL/GenBank/DDBJ databases">
        <authorList>
            <person name="Gilroy R."/>
        </authorList>
    </citation>
    <scope>NUCLEOTIDE SEQUENCE</scope>
    <source>
        <strain evidence="5">ChiHecec2B26-12326</strain>
    </source>
</reference>
<dbReference type="AlphaFoldDB" id="A0A9D2BQS9"/>
<dbReference type="PROSITE" id="PS51084">
    <property type="entry name" value="HIT_2"/>
    <property type="match status" value="1"/>
</dbReference>
<protein>
    <submittedName>
        <fullName evidence="5">HIT family protein</fullName>
    </submittedName>
</protein>
<evidence type="ECO:0000256" key="2">
    <source>
        <dbReference type="PIRSR" id="PIRSR601310-3"/>
    </source>
</evidence>
<dbReference type="InterPro" id="IPR001310">
    <property type="entry name" value="Histidine_triad_HIT"/>
</dbReference>
<sequence>MASIFSRIVAGEIPSHKVAENEEFYAFLDINPVAPGHTLVIPKKEVDYIFDIDDAALGRMMAFAKRVARAQEAAIECKRVGLAVMGLEVPHAHIHLIPITRESDMYFDKGKLSPSQEELADIARRIRERFQ</sequence>
<reference evidence="5" key="1">
    <citation type="journal article" date="2021" name="PeerJ">
        <title>Extensive microbial diversity within the chicken gut microbiome revealed by metagenomics and culture.</title>
        <authorList>
            <person name="Gilroy R."/>
            <person name="Ravi A."/>
            <person name="Getino M."/>
            <person name="Pursley I."/>
            <person name="Horton D.L."/>
            <person name="Alikhan N.F."/>
            <person name="Baker D."/>
            <person name="Gharbi K."/>
            <person name="Hall N."/>
            <person name="Watson M."/>
            <person name="Adriaenssens E.M."/>
            <person name="Foster-Nyarko E."/>
            <person name="Jarju S."/>
            <person name="Secka A."/>
            <person name="Antonio M."/>
            <person name="Oren A."/>
            <person name="Chaudhuri R.R."/>
            <person name="La Ragione R."/>
            <person name="Hildebrand F."/>
            <person name="Pallen M.J."/>
        </authorList>
    </citation>
    <scope>NUCLEOTIDE SEQUENCE</scope>
    <source>
        <strain evidence="5">ChiHecec2B26-12326</strain>
    </source>
</reference>
<feature type="active site" description="Tele-AMP-histidine intermediate" evidence="1">
    <location>
        <position position="93"/>
    </location>
</feature>
<dbReference type="Gene3D" id="3.30.428.10">
    <property type="entry name" value="HIT-like"/>
    <property type="match status" value="1"/>
</dbReference>
<accession>A0A9D2BQS9</accession>
<dbReference type="GO" id="GO:0003824">
    <property type="term" value="F:catalytic activity"/>
    <property type="evidence" value="ECO:0007669"/>
    <property type="project" value="InterPro"/>
</dbReference>
<name>A0A9D2BQS9_9BACT</name>
<evidence type="ECO:0000256" key="3">
    <source>
        <dbReference type="PROSITE-ProRule" id="PRU00464"/>
    </source>
</evidence>
<dbReference type="Proteomes" id="UP000823847">
    <property type="component" value="Unassembled WGS sequence"/>
</dbReference>
<dbReference type="InterPro" id="IPR011146">
    <property type="entry name" value="HIT-like"/>
</dbReference>
<organism evidence="5 6">
    <name type="scientific">Candidatus Parabacteroides intestinigallinarum</name>
    <dbReference type="NCBI Taxonomy" id="2838722"/>
    <lineage>
        <taxon>Bacteria</taxon>
        <taxon>Pseudomonadati</taxon>
        <taxon>Bacteroidota</taxon>
        <taxon>Bacteroidia</taxon>
        <taxon>Bacteroidales</taxon>
        <taxon>Tannerellaceae</taxon>
        <taxon>Parabacteroides</taxon>
    </lineage>
</organism>
<dbReference type="InterPro" id="IPR036265">
    <property type="entry name" value="HIT-like_sf"/>
</dbReference>